<dbReference type="InterPro" id="IPR000956">
    <property type="entry name" value="Stathmin_fam"/>
</dbReference>
<dbReference type="Proteomes" id="UP000694941">
    <property type="component" value="Unplaced"/>
</dbReference>
<reference evidence="4" key="1">
    <citation type="submission" date="2025-08" db="UniProtKB">
        <authorList>
            <consortium name="RefSeq"/>
        </authorList>
    </citation>
    <scope>IDENTIFICATION</scope>
    <source>
        <tissue evidence="4">Muscle</tissue>
    </source>
</reference>
<dbReference type="InterPro" id="IPR036002">
    <property type="entry name" value="Stathmin_sf"/>
</dbReference>
<accession>A0ABM1SY16</accession>
<dbReference type="RefSeq" id="XP_022248522.1">
    <property type="nucleotide sequence ID" value="XM_022392814.1"/>
</dbReference>
<dbReference type="GeneID" id="106464569"/>
<dbReference type="PANTHER" id="PTHR10104:SF1">
    <property type="entry name" value="STATHMIN, ISOFORM D"/>
    <property type="match status" value="1"/>
</dbReference>
<name>A0ABM1SY16_LIMPO</name>
<proteinExistence type="predicted"/>
<feature type="coiled-coil region" evidence="1">
    <location>
        <begin position="107"/>
        <end position="141"/>
    </location>
</feature>
<evidence type="ECO:0000313" key="3">
    <source>
        <dbReference type="Proteomes" id="UP000694941"/>
    </source>
</evidence>
<evidence type="ECO:0000256" key="1">
    <source>
        <dbReference type="SAM" id="Coils"/>
    </source>
</evidence>
<evidence type="ECO:0000256" key="2">
    <source>
        <dbReference type="SAM" id="MobiDB-lite"/>
    </source>
</evidence>
<evidence type="ECO:0000313" key="4">
    <source>
        <dbReference type="RefSeq" id="XP_022248522.1"/>
    </source>
</evidence>
<sequence length="165" mass="19664">MRPESRASGGIKFELIASSQAPYSKARRLPPLPLQRREKQRNRKRSSLTHEQILEKLKRAEQRRKQQEEERLSKITSKERIDEVLNVGVQLTKEKREKHNEKMDATIKSREKHLQDLQSKLRAQEERAERVRERKKSLNRVATIPEDQEVVDRFHWCFGEEEKAC</sequence>
<protein>
    <submittedName>
        <fullName evidence="4">Uncharacterized protein KIAA1211 homolog</fullName>
    </submittedName>
</protein>
<keyword evidence="1" id="KW-0175">Coiled coil</keyword>
<dbReference type="PROSITE" id="PS51663">
    <property type="entry name" value="STATHMIN_3"/>
    <property type="match status" value="1"/>
</dbReference>
<dbReference type="Pfam" id="PF00836">
    <property type="entry name" value="Stathmin"/>
    <property type="match status" value="1"/>
</dbReference>
<gene>
    <name evidence="4" type="primary">LOC106464569</name>
</gene>
<organism evidence="3 4">
    <name type="scientific">Limulus polyphemus</name>
    <name type="common">Atlantic horseshoe crab</name>
    <dbReference type="NCBI Taxonomy" id="6850"/>
    <lineage>
        <taxon>Eukaryota</taxon>
        <taxon>Metazoa</taxon>
        <taxon>Ecdysozoa</taxon>
        <taxon>Arthropoda</taxon>
        <taxon>Chelicerata</taxon>
        <taxon>Merostomata</taxon>
        <taxon>Xiphosura</taxon>
        <taxon>Limulidae</taxon>
        <taxon>Limulus</taxon>
    </lineage>
</organism>
<keyword evidence="3" id="KW-1185">Reference proteome</keyword>
<dbReference type="Gene3D" id="6.10.280.30">
    <property type="match status" value="1"/>
</dbReference>
<feature type="region of interest" description="Disordered" evidence="2">
    <location>
        <begin position="1"/>
        <end position="54"/>
    </location>
</feature>
<feature type="compositionally biased region" description="Basic residues" evidence="2">
    <location>
        <begin position="38"/>
        <end position="47"/>
    </location>
</feature>
<dbReference type="SUPFAM" id="SSF101494">
    <property type="entry name" value="Stathmin"/>
    <property type="match status" value="1"/>
</dbReference>
<dbReference type="PANTHER" id="PTHR10104">
    <property type="entry name" value="STATHMIN"/>
    <property type="match status" value="1"/>
</dbReference>